<dbReference type="VEuPathDB" id="VectorBase:PHUM105330"/>
<organism>
    <name type="scientific">Pediculus humanus subsp. corporis</name>
    <name type="common">Body louse</name>
    <dbReference type="NCBI Taxonomy" id="121224"/>
    <lineage>
        <taxon>Eukaryota</taxon>
        <taxon>Metazoa</taxon>
        <taxon>Ecdysozoa</taxon>
        <taxon>Arthropoda</taxon>
        <taxon>Hexapoda</taxon>
        <taxon>Insecta</taxon>
        <taxon>Pterygota</taxon>
        <taxon>Neoptera</taxon>
        <taxon>Paraneoptera</taxon>
        <taxon>Psocodea</taxon>
        <taxon>Troctomorpha</taxon>
        <taxon>Phthiraptera</taxon>
        <taxon>Anoplura</taxon>
        <taxon>Pediculidae</taxon>
        <taxon>Pediculus</taxon>
    </lineage>
</organism>
<protein>
    <submittedName>
        <fullName evidence="1 2">Uncharacterized protein</fullName>
    </submittedName>
</protein>
<proteinExistence type="predicted"/>
<dbReference type="Pfam" id="PF15074">
    <property type="entry name" value="CFAP90"/>
    <property type="match status" value="1"/>
</dbReference>
<evidence type="ECO:0000313" key="1">
    <source>
        <dbReference type="EMBL" id="EEB11295.1"/>
    </source>
</evidence>
<dbReference type="EnsemblMetazoa" id="PHUM105330-RA">
    <property type="protein sequence ID" value="PHUM105330-PA"/>
    <property type="gene ID" value="PHUM105330"/>
</dbReference>
<dbReference type="CTD" id="8238156"/>
<evidence type="ECO:0000313" key="3">
    <source>
        <dbReference type="Proteomes" id="UP000009046"/>
    </source>
</evidence>
<dbReference type="EMBL" id="DS235070">
    <property type="protein sequence ID" value="EEB11295.1"/>
    <property type="molecule type" value="Genomic_DNA"/>
</dbReference>
<sequence length="153" mass="18537">MPWESSVSKMKAFQEFYKKIERIPDTLMELHYDPPMTYYNNLKTYPSFVPYDLYHNFDENFDSKSSRDDRRRLGPILENIYKEEEKKFVPITNQLWYGRPVLFENLLDFESRFNKPLTYVQVFELSKEKILLLLNCLVHNLKLQSNKKLINKP</sequence>
<reference evidence="1" key="1">
    <citation type="submission" date="2007-04" db="EMBL/GenBank/DDBJ databases">
        <title>Annotation of Pediculus humanus corporis strain USDA.</title>
        <authorList>
            <person name="Kirkness E."/>
            <person name="Hannick L."/>
            <person name="Hass B."/>
            <person name="Bruggner R."/>
            <person name="Lawson D."/>
            <person name="Bidwell S."/>
            <person name="Joardar V."/>
            <person name="Caler E."/>
            <person name="Walenz B."/>
            <person name="Inman J."/>
            <person name="Schobel S."/>
            <person name="Galinsky K."/>
            <person name="Amedeo P."/>
            <person name="Strausberg R."/>
        </authorList>
    </citation>
    <scope>NUCLEOTIDE SEQUENCE</scope>
    <source>
        <strain evidence="1">USDA</strain>
    </source>
</reference>
<accession>E0VD39</accession>
<dbReference type="HOGENOM" id="CLU_1715436_0_0_1"/>
<dbReference type="AlphaFoldDB" id="E0VD39"/>
<keyword evidence="3" id="KW-1185">Reference proteome</keyword>
<dbReference type="EMBL" id="AAZO01001250">
    <property type="status" value="NOT_ANNOTATED_CDS"/>
    <property type="molecule type" value="Genomic_DNA"/>
</dbReference>
<dbReference type="GeneID" id="8238156"/>
<reference evidence="1" key="2">
    <citation type="submission" date="2007-04" db="EMBL/GenBank/DDBJ databases">
        <title>The genome of the human body louse.</title>
        <authorList>
            <consortium name="The Human Body Louse Genome Consortium"/>
            <person name="Kirkness E."/>
            <person name="Walenz B."/>
            <person name="Hass B."/>
            <person name="Bruggner R."/>
            <person name="Strausberg R."/>
        </authorList>
    </citation>
    <scope>NUCLEOTIDE SEQUENCE</scope>
    <source>
        <strain evidence="1">USDA</strain>
    </source>
</reference>
<gene>
    <name evidence="2" type="primary">8238156</name>
    <name evidence="1" type="ORF">Phum_PHUM105330</name>
</gene>
<evidence type="ECO:0000313" key="2">
    <source>
        <dbReference type="EnsemblMetazoa" id="PHUM105330-PA"/>
    </source>
</evidence>
<reference evidence="2" key="3">
    <citation type="submission" date="2020-05" db="UniProtKB">
        <authorList>
            <consortium name="EnsemblMetazoa"/>
        </authorList>
    </citation>
    <scope>IDENTIFICATION</scope>
    <source>
        <strain evidence="2">USDA</strain>
    </source>
</reference>
<dbReference type="RefSeq" id="XP_002424033.1">
    <property type="nucleotide sequence ID" value="XM_002423988.1"/>
</dbReference>
<dbReference type="InParanoid" id="E0VD39"/>
<name>E0VD39_PEDHC</name>
<dbReference type="KEGG" id="phu:Phum_PHUM105330"/>
<dbReference type="InterPro" id="IPR027901">
    <property type="entry name" value="CFAP90"/>
</dbReference>
<dbReference type="Proteomes" id="UP000009046">
    <property type="component" value="Unassembled WGS sequence"/>
</dbReference>